<dbReference type="Pfam" id="PF25601">
    <property type="entry name" value="AAA_lid_14"/>
    <property type="match status" value="1"/>
</dbReference>
<dbReference type="InterPro" id="IPR003593">
    <property type="entry name" value="AAA+_ATPase"/>
</dbReference>
<dbReference type="SMART" id="SM00382">
    <property type="entry name" value="AAA"/>
    <property type="match status" value="1"/>
</dbReference>
<dbReference type="PROSITE" id="PS00676">
    <property type="entry name" value="SIGMA54_INTERACT_2"/>
    <property type="match status" value="1"/>
</dbReference>
<keyword evidence="2" id="KW-0067">ATP-binding</keyword>
<dbReference type="SUPFAM" id="SSF55785">
    <property type="entry name" value="PYP-like sensor domain (PAS domain)"/>
    <property type="match status" value="1"/>
</dbReference>
<dbReference type="Pfam" id="PF02954">
    <property type="entry name" value="HTH_8"/>
    <property type="match status" value="1"/>
</dbReference>
<proteinExistence type="predicted"/>
<dbReference type="PANTHER" id="PTHR32071:SF74">
    <property type="entry name" value="TRANSCRIPTIONAL ACTIVATOR ROCR"/>
    <property type="match status" value="1"/>
</dbReference>
<dbReference type="Pfam" id="PF00158">
    <property type="entry name" value="Sigma54_activat"/>
    <property type="match status" value="1"/>
</dbReference>
<keyword evidence="8" id="KW-1185">Reference proteome</keyword>
<dbReference type="InterPro" id="IPR009057">
    <property type="entry name" value="Homeodomain-like_sf"/>
</dbReference>
<dbReference type="InterPro" id="IPR027417">
    <property type="entry name" value="P-loop_NTPase"/>
</dbReference>
<feature type="domain" description="Sigma-54 factor interaction" evidence="6">
    <location>
        <begin position="148"/>
        <end position="375"/>
    </location>
</feature>
<dbReference type="PROSITE" id="PS00675">
    <property type="entry name" value="SIGMA54_INTERACT_1"/>
    <property type="match status" value="1"/>
</dbReference>
<dbReference type="SUPFAM" id="SSF52540">
    <property type="entry name" value="P-loop containing nucleoside triphosphate hydrolases"/>
    <property type="match status" value="1"/>
</dbReference>
<name>A0ABS2R8D2_9BACI</name>
<gene>
    <name evidence="7" type="ORF">JOC94_002924</name>
</gene>
<dbReference type="InterPro" id="IPR002078">
    <property type="entry name" value="Sigma_54_int"/>
</dbReference>
<keyword evidence="3" id="KW-0805">Transcription regulation</keyword>
<dbReference type="InterPro" id="IPR058031">
    <property type="entry name" value="AAA_lid_NorR"/>
</dbReference>
<dbReference type="InterPro" id="IPR025944">
    <property type="entry name" value="Sigma_54_int_dom_CS"/>
</dbReference>
<dbReference type="CDD" id="cd00009">
    <property type="entry name" value="AAA"/>
    <property type="match status" value="1"/>
</dbReference>
<dbReference type="PANTHER" id="PTHR32071">
    <property type="entry name" value="TRANSCRIPTIONAL REGULATORY PROTEIN"/>
    <property type="match status" value="1"/>
</dbReference>
<accession>A0ABS2R8D2</accession>
<evidence type="ECO:0000256" key="2">
    <source>
        <dbReference type="ARBA" id="ARBA00022840"/>
    </source>
</evidence>
<dbReference type="Pfam" id="PF13426">
    <property type="entry name" value="PAS_9"/>
    <property type="match status" value="1"/>
</dbReference>
<dbReference type="Gene3D" id="1.10.8.60">
    <property type="match status" value="1"/>
</dbReference>
<dbReference type="NCBIfam" id="TIGR00229">
    <property type="entry name" value="sensory_box"/>
    <property type="match status" value="1"/>
</dbReference>
<dbReference type="EMBL" id="JAFBFH010000020">
    <property type="protein sequence ID" value="MBM7715913.1"/>
    <property type="molecule type" value="Genomic_DNA"/>
</dbReference>
<sequence length="475" mass="54163">MEEKFKHVIETIKEGVMIIDHQFKFIYANNAIHAIGLDHESIIGKTIFEVFPNLTKENSTFCHVFEAKTPIIEKQQTFITYRGERKTTLSSTYPLIQNGSVTGAFETFQDISTLQDISDQLRKLQVEQHKHTDANHDSGNMDVLFSDFIGESQMIMKIKAEIPAIANSPSPIFIYGETGTGKEIYVNALHKAGKKQMPLITQNCAAIPKDLLETYFFGTVEGSFTGATDREGLFELANGGILFLDELNSLPIELQAKLLRVIQEQKVRRVGGTKELPINVRIIAASNVNPKELLLNNELREDLYYRLSVINVELPPLRARRIDIPLLANHFIDHYNRLFDKHILGLTEEAYEKFLHYEWPGNIRQLKNAVERLMNVKDSGYIEAGDIEYYNVLEDLRIIDKAYARLASYPHGEKSFKEMMEETEIDIIKKELLHSGGNISQAARNLDMPQQSLSNKIKKYQLGTYILEVKLLKNG</sequence>
<dbReference type="Proteomes" id="UP000823485">
    <property type="component" value="Unassembled WGS sequence"/>
</dbReference>
<organism evidence="7 8">
    <name type="scientific">Siminovitchia thermophila</name>
    <dbReference type="NCBI Taxonomy" id="1245522"/>
    <lineage>
        <taxon>Bacteria</taxon>
        <taxon>Bacillati</taxon>
        <taxon>Bacillota</taxon>
        <taxon>Bacilli</taxon>
        <taxon>Bacillales</taxon>
        <taxon>Bacillaceae</taxon>
        <taxon>Siminovitchia</taxon>
    </lineage>
</organism>
<evidence type="ECO:0000313" key="7">
    <source>
        <dbReference type="EMBL" id="MBM7715913.1"/>
    </source>
</evidence>
<dbReference type="CDD" id="cd00130">
    <property type="entry name" value="PAS"/>
    <property type="match status" value="1"/>
</dbReference>
<dbReference type="SUPFAM" id="SSF46689">
    <property type="entry name" value="Homeodomain-like"/>
    <property type="match status" value="1"/>
</dbReference>
<dbReference type="InterPro" id="IPR035965">
    <property type="entry name" value="PAS-like_dom_sf"/>
</dbReference>
<dbReference type="PROSITE" id="PS00688">
    <property type="entry name" value="SIGMA54_INTERACT_3"/>
    <property type="match status" value="1"/>
</dbReference>
<dbReference type="InterPro" id="IPR025943">
    <property type="entry name" value="Sigma_54_int_dom_ATP-bd_2"/>
</dbReference>
<keyword evidence="5" id="KW-0804">Transcription</keyword>
<evidence type="ECO:0000256" key="3">
    <source>
        <dbReference type="ARBA" id="ARBA00023015"/>
    </source>
</evidence>
<dbReference type="Gene3D" id="3.40.50.300">
    <property type="entry name" value="P-loop containing nucleotide triphosphate hydrolases"/>
    <property type="match status" value="1"/>
</dbReference>
<dbReference type="PROSITE" id="PS50045">
    <property type="entry name" value="SIGMA54_INTERACT_4"/>
    <property type="match status" value="1"/>
</dbReference>
<protein>
    <submittedName>
        <fullName evidence="7">Arginine utilization regulatory protein</fullName>
    </submittedName>
</protein>
<dbReference type="Gene3D" id="1.10.10.60">
    <property type="entry name" value="Homeodomain-like"/>
    <property type="match status" value="1"/>
</dbReference>
<evidence type="ECO:0000313" key="8">
    <source>
        <dbReference type="Proteomes" id="UP000823485"/>
    </source>
</evidence>
<dbReference type="Gene3D" id="3.30.450.20">
    <property type="entry name" value="PAS domain"/>
    <property type="match status" value="1"/>
</dbReference>
<keyword evidence="1" id="KW-0547">Nucleotide-binding</keyword>
<comment type="caution">
    <text evidence="7">The sequence shown here is derived from an EMBL/GenBank/DDBJ whole genome shotgun (WGS) entry which is preliminary data.</text>
</comment>
<reference evidence="7 8" key="1">
    <citation type="submission" date="2021-01" db="EMBL/GenBank/DDBJ databases">
        <title>Genomic Encyclopedia of Type Strains, Phase IV (KMG-IV): sequencing the most valuable type-strain genomes for metagenomic binning, comparative biology and taxonomic classification.</title>
        <authorList>
            <person name="Goeker M."/>
        </authorList>
    </citation>
    <scope>NUCLEOTIDE SEQUENCE [LARGE SCALE GENOMIC DNA]</scope>
    <source>
        <strain evidence="7 8">DSM 105453</strain>
    </source>
</reference>
<dbReference type="RefSeq" id="WP_083717699.1">
    <property type="nucleotide sequence ID" value="NZ_JAFBFH010000020.1"/>
</dbReference>
<keyword evidence="4" id="KW-0238">DNA-binding</keyword>
<evidence type="ECO:0000256" key="1">
    <source>
        <dbReference type="ARBA" id="ARBA00022741"/>
    </source>
</evidence>
<evidence type="ECO:0000259" key="6">
    <source>
        <dbReference type="PROSITE" id="PS50045"/>
    </source>
</evidence>
<dbReference type="InterPro" id="IPR002197">
    <property type="entry name" value="HTH_Fis"/>
</dbReference>
<dbReference type="InterPro" id="IPR025662">
    <property type="entry name" value="Sigma_54_int_dom_ATP-bd_1"/>
</dbReference>
<evidence type="ECO:0000256" key="5">
    <source>
        <dbReference type="ARBA" id="ARBA00023163"/>
    </source>
</evidence>
<evidence type="ECO:0000256" key="4">
    <source>
        <dbReference type="ARBA" id="ARBA00023125"/>
    </source>
</evidence>
<dbReference type="InterPro" id="IPR000014">
    <property type="entry name" value="PAS"/>
</dbReference>
<dbReference type="PRINTS" id="PR01590">
    <property type="entry name" value="HTHFIS"/>
</dbReference>